<accession>A0A649V2J8</accession>
<dbReference type="GeneID" id="56138027"/>
<protein>
    <submittedName>
        <fullName evidence="1">Uncharacterized protein</fullName>
    </submittedName>
</protein>
<dbReference type="EMBL" id="MN552145">
    <property type="protein sequence ID" value="QGJ85003.1"/>
    <property type="molecule type" value="Genomic_DNA"/>
</dbReference>
<proteinExistence type="predicted"/>
<dbReference type="Proteomes" id="UP000422881">
    <property type="component" value="Segment"/>
</dbReference>
<evidence type="ECO:0000313" key="1">
    <source>
        <dbReference type="EMBL" id="QGJ85003.1"/>
    </source>
</evidence>
<name>A0A649V2J8_9CAUD</name>
<dbReference type="RefSeq" id="YP_009905641.1">
    <property type="nucleotide sequence ID" value="NC_049857.1"/>
</dbReference>
<keyword evidence="2" id="KW-1185">Reference proteome</keyword>
<reference evidence="1 2" key="1">
    <citation type="submission" date="2019-10" db="EMBL/GenBank/DDBJ databases">
        <authorList>
            <person name="Brinks E."/>
        </authorList>
    </citation>
    <scope>NUCLEOTIDE SEQUENCE [LARGE SCALE GENOMIC DNA]</scope>
</reference>
<evidence type="ECO:0000313" key="2">
    <source>
        <dbReference type="Proteomes" id="UP000422881"/>
    </source>
</evidence>
<organism evidence="1 2">
    <name type="scientific">Lactococcus phage P1048</name>
    <dbReference type="NCBI Taxonomy" id="2662295"/>
    <lineage>
        <taxon>Viruses</taxon>
        <taxon>Duplodnaviria</taxon>
        <taxon>Heunggongvirae</taxon>
        <taxon>Uroviricota</taxon>
        <taxon>Caudoviricetes</taxon>
        <taxon>Audreyjarvisvirus</taxon>
        <taxon>Audreyjarvisvirus P1048</taxon>
    </lineage>
</organism>
<sequence>MEDKISTLAEVNKLIDEYNEFSDRFNEDFDEYNEFSDNLNEDWETAFFMILKIHESDSKRTGKILDVLFDNLDDLPKPVIEVMQKYSNLERNNLKGK</sequence>
<dbReference type="KEGG" id="vg:56138027"/>